<protein>
    <recommendedName>
        <fullName evidence="7">Secreted protein</fullName>
    </recommendedName>
</protein>
<feature type="compositionally biased region" description="Low complexity" evidence="1">
    <location>
        <begin position="36"/>
        <end position="58"/>
    </location>
</feature>
<reference evidence="3 6" key="2">
    <citation type="submission" date="2020-12" db="EMBL/GenBank/DDBJ databases">
        <title>FDA dAtabase for Regulatory Grade micrObial Sequences (FDA-ARGOS): Supporting development and validation of Infectious Disease Dx tests.</title>
        <authorList>
            <person name="Sproer C."/>
            <person name="Gronow S."/>
            <person name="Severitt S."/>
            <person name="Schroder I."/>
            <person name="Tallon L."/>
            <person name="Sadzewicz L."/>
            <person name="Zhao X."/>
            <person name="Boylan J."/>
            <person name="Ott S."/>
            <person name="Bowen H."/>
            <person name="Vavikolanu K."/>
            <person name="Mehta A."/>
            <person name="Aluvathingal J."/>
            <person name="Nadendla S."/>
            <person name="Lowell S."/>
            <person name="Myers T."/>
            <person name="Yan Y."/>
            <person name="Sichtig H."/>
        </authorList>
    </citation>
    <scope>NUCLEOTIDE SEQUENCE [LARGE SCALE GENOMIC DNA]</scope>
    <source>
        <strain evidence="3 6">FDAARGOS_894</strain>
    </source>
</reference>
<dbReference type="Proteomes" id="UP000594905">
    <property type="component" value="Chromosome"/>
</dbReference>
<keyword evidence="2" id="KW-0732">Signal</keyword>
<proteinExistence type="predicted"/>
<evidence type="ECO:0000313" key="4">
    <source>
        <dbReference type="EMBL" id="SQH98572.1"/>
    </source>
</evidence>
<dbReference type="Proteomes" id="UP000249264">
    <property type="component" value="Chromosome 1"/>
</dbReference>
<sequence length="314" mass="33360">MKKLFPILSVALLACAAASCSSTTDTASDEPEFQQSSAAETSSEAAESSEESPAPTTTGEEEEKEEDDTGLQEKDKEAFIATNAPSHATSTVYGVGSPDDRVACTVTEDKGLIGCNVNFADPPLYPASGLPTWLSNSVDFDSDKGFYPNLKLGGDSAPPTTLEAGSTVSMAGVTFEAASEDEFTVTIDGHHFTVKDQGQYYSETFPPEPDAEGHDTIGTVCGDAGNGEYVYAKTNDTNCARAMEVIDYYKNYDFAPMEGGNRGYLMEDDFSCSYNADAGWPDQPEYRWLGCSIEGAGEVVVLDSNARALISAQG</sequence>
<name>A0A2X4RML8_9CORY</name>
<dbReference type="OrthoDB" id="4412764at2"/>
<evidence type="ECO:0000313" key="5">
    <source>
        <dbReference type="Proteomes" id="UP000249264"/>
    </source>
</evidence>
<dbReference type="GeneID" id="70782280"/>
<organism evidence="4 5">
    <name type="scientific">Corynebacterium minutissimum</name>
    <dbReference type="NCBI Taxonomy" id="38301"/>
    <lineage>
        <taxon>Bacteria</taxon>
        <taxon>Bacillati</taxon>
        <taxon>Actinomycetota</taxon>
        <taxon>Actinomycetes</taxon>
        <taxon>Mycobacteriales</taxon>
        <taxon>Corynebacteriaceae</taxon>
        <taxon>Corynebacterium</taxon>
    </lineage>
</organism>
<feature type="signal peptide" evidence="2">
    <location>
        <begin position="1"/>
        <end position="27"/>
    </location>
</feature>
<evidence type="ECO:0000313" key="6">
    <source>
        <dbReference type="Proteomes" id="UP000594905"/>
    </source>
</evidence>
<evidence type="ECO:0000313" key="3">
    <source>
        <dbReference type="EMBL" id="QPS59692.1"/>
    </source>
</evidence>
<dbReference type="KEGG" id="cmin:NCTC10288_00337"/>
<accession>A0A2X4RML8</accession>
<feature type="chain" id="PRO_5015938410" description="Secreted protein" evidence="2">
    <location>
        <begin position="28"/>
        <end position="314"/>
    </location>
</feature>
<dbReference type="PROSITE" id="PS51257">
    <property type="entry name" value="PROKAR_LIPOPROTEIN"/>
    <property type="match status" value="1"/>
</dbReference>
<evidence type="ECO:0008006" key="7">
    <source>
        <dbReference type="Google" id="ProtNLM"/>
    </source>
</evidence>
<dbReference type="EMBL" id="LS483460">
    <property type="protein sequence ID" value="SQH98572.1"/>
    <property type="molecule type" value="Genomic_DNA"/>
</dbReference>
<reference evidence="4 5" key="1">
    <citation type="submission" date="2018-06" db="EMBL/GenBank/DDBJ databases">
        <authorList>
            <consortium name="Pathogen Informatics"/>
            <person name="Doyle S."/>
        </authorList>
    </citation>
    <scope>NUCLEOTIDE SEQUENCE [LARGE SCALE GENOMIC DNA]</scope>
    <source>
        <strain evidence="4 5">NCTC10288</strain>
    </source>
</reference>
<evidence type="ECO:0000256" key="2">
    <source>
        <dbReference type="SAM" id="SignalP"/>
    </source>
</evidence>
<gene>
    <name evidence="3" type="ORF">I6G51_00235</name>
    <name evidence="4" type="ORF">NCTC10288_00337</name>
</gene>
<dbReference type="RefSeq" id="WP_052319768.1">
    <property type="nucleotide sequence ID" value="NZ_CP065689.1"/>
</dbReference>
<dbReference type="AlphaFoldDB" id="A0A2X4RML8"/>
<keyword evidence="6" id="KW-1185">Reference proteome</keyword>
<evidence type="ECO:0000256" key="1">
    <source>
        <dbReference type="SAM" id="MobiDB-lite"/>
    </source>
</evidence>
<dbReference type="EMBL" id="CP065689">
    <property type="protein sequence ID" value="QPS59692.1"/>
    <property type="molecule type" value="Genomic_DNA"/>
</dbReference>
<feature type="compositionally biased region" description="Acidic residues" evidence="1">
    <location>
        <begin position="59"/>
        <end position="70"/>
    </location>
</feature>
<feature type="region of interest" description="Disordered" evidence="1">
    <location>
        <begin position="21"/>
        <end position="72"/>
    </location>
</feature>